<proteinExistence type="predicted"/>
<name>M5RMW7_9BACT</name>
<dbReference type="EMBL" id="ANOG01000358">
    <property type="protein sequence ID" value="EMI20551.1"/>
    <property type="molecule type" value="Genomic_DNA"/>
</dbReference>
<reference evidence="1 2" key="1">
    <citation type="journal article" date="2013" name="Mar. Genomics">
        <title>Expression of sulfatases in Rhodopirellula baltica and the diversity of sulfatases in the genus Rhodopirellula.</title>
        <authorList>
            <person name="Wegner C.E."/>
            <person name="Richter-Heitmann T."/>
            <person name="Klindworth A."/>
            <person name="Klockow C."/>
            <person name="Richter M."/>
            <person name="Achstetter T."/>
            <person name="Glockner F.O."/>
            <person name="Harder J."/>
        </authorList>
    </citation>
    <scope>NUCLEOTIDE SEQUENCE [LARGE SCALE GENOMIC DNA]</scope>
    <source>
        <strain evidence="1 2">SM1</strain>
    </source>
</reference>
<accession>M5RMW7</accession>
<comment type="caution">
    <text evidence="1">The sequence shown here is derived from an EMBL/GenBank/DDBJ whole genome shotgun (WGS) entry which is preliminary data.</text>
</comment>
<sequence>MGKNYSKEQLVPCRNGGIHAVAIHDVASRTDVAATHMHTWFLRWV</sequence>
<evidence type="ECO:0000313" key="2">
    <source>
        <dbReference type="Proteomes" id="UP000011991"/>
    </source>
</evidence>
<gene>
    <name evidence="1" type="ORF">RMSM_02517</name>
</gene>
<keyword evidence="2" id="KW-1185">Reference proteome</keyword>
<dbReference type="Proteomes" id="UP000011991">
    <property type="component" value="Unassembled WGS sequence"/>
</dbReference>
<evidence type="ECO:0000313" key="1">
    <source>
        <dbReference type="EMBL" id="EMI20551.1"/>
    </source>
</evidence>
<dbReference type="AlphaFoldDB" id="M5RMW7"/>
<protein>
    <submittedName>
        <fullName evidence="1">Uncharacterized protein</fullName>
    </submittedName>
</protein>
<organism evidence="1 2">
    <name type="scientific">Rhodopirellula maiorica SM1</name>
    <dbReference type="NCBI Taxonomy" id="1265738"/>
    <lineage>
        <taxon>Bacteria</taxon>
        <taxon>Pseudomonadati</taxon>
        <taxon>Planctomycetota</taxon>
        <taxon>Planctomycetia</taxon>
        <taxon>Pirellulales</taxon>
        <taxon>Pirellulaceae</taxon>
        <taxon>Novipirellula</taxon>
    </lineage>
</organism>